<dbReference type="AlphaFoldDB" id="A0A4P7N7D8"/>
<evidence type="ECO:0000256" key="5">
    <source>
        <dbReference type="SAM" id="MobiDB-lite"/>
    </source>
</evidence>
<dbReference type="InterPro" id="IPR003689">
    <property type="entry name" value="ZIP"/>
</dbReference>
<evidence type="ECO:0000256" key="1">
    <source>
        <dbReference type="ARBA" id="ARBA00004141"/>
    </source>
</evidence>
<dbReference type="Proteomes" id="UP000294847">
    <property type="component" value="Chromosome 3"/>
</dbReference>
<sequence length="599" mass="63201">MNCPSRTDEPPLTDHPTWNQNPPFLSGDLTTCQDLNGIANAREHRDGSGGAAVTDDERGGNGMRRDGWAVADRMPVEAEGRKGLAWGWGSFDASHSQAKGVTGGEGHSLSTAAGGGGFGAVAAATAAPPAPCSLFGWFSWVASVLVCAAIMSASRLPESLTGRLFGAPQPGLASAPNTSTIATNSRDADVIPLGKRSTCATGGFLSEEEYNTPLHVGALLIILGVSFGACAFPIVASRIPRLRLPARFFFAVRHFGTGVLLATAFVHLLPTAFTLLGNPCLSSFWVSEYPAMPGAIALAAVFFVTVIEMVLQPARHMTEAAGSSTGGGCMSAAAVLQQQQERPRRTAEPAQDTSSEDGNGAVAERPMSLEMRPAGGNANSLGRQLSNLGRTDDQNASVGAPSSDGQAGERLSDKSVVVDEENRLAGGHLQLTAQQQHQKDVLQCMMLEVGILFHSVFIGMTLSVSIGHEFVILLIAIAFHQTFEGLALGSRIANIKWEKGSWQPWMMSMAYGCTTPLGQAIGIATHRLYNPESEFGLVLVGTMNAISSGLLVFASLVELLSEDFLSDESWRILRGRRRVYACFLVLSGAIGMSLVGAWA</sequence>
<keyword evidence="2 6" id="KW-0812">Transmembrane</keyword>
<evidence type="ECO:0000313" key="7">
    <source>
        <dbReference type="EMBL" id="QBZ58597.1"/>
    </source>
</evidence>
<feature type="transmembrane region" description="Helical" evidence="6">
    <location>
        <begin position="214"/>
        <end position="236"/>
    </location>
</feature>
<feature type="transmembrane region" description="Helical" evidence="6">
    <location>
        <begin position="289"/>
        <end position="311"/>
    </location>
</feature>
<dbReference type="PANTHER" id="PTHR11040:SF55">
    <property type="entry name" value="MEMBRANE ZINC ION TRANSPORTER, PUTATIVE (AFU_ORTHOLOGUE AFUA_6G00470)-RELATED"/>
    <property type="match status" value="1"/>
</dbReference>
<keyword evidence="3 6" id="KW-1133">Transmembrane helix</keyword>
<dbReference type="EMBL" id="CP034206">
    <property type="protein sequence ID" value="QBZ58597.1"/>
    <property type="molecule type" value="Genomic_DNA"/>
</dbReference>
<evidence type="ECO:0000256" key="4">
    <source>
        <dbReference type="ARBA" id="ARBA00023136"/>
    </source>
</evidence>
<accession>A0A4P7N7D8</accession>
<feature type="region of interest" description="Disordered" evidence="5">
    <location>
        <begin position="334"/>
        <end position="413"/>
    </location>
</feature>
<evidence type="ECO:0000313" key="8">
    <source>
        <dbReference type="Proteomes" id="UP000294847"/>
    </source>
</evidence>
<organism evidence="7 8">
    <name type="scientific">Pyricularia oryzae</name>
    <name type="common">Rice blast fungus</name>
    <name type="synonym">Magnaporthe oryzae</name>
    <dbReference type="NCBI Taxonomy" id="318829"/>
    <lineage>
        <taxon>Eukaryota</taxon>
        <taxon>Fungi</taxon>
        <taxon>Dikarya</taxon>
        <taxon>Ascomycota</taxon>
        <taxon>Pezizomycotina</taxon>
        <taxon>Sordariomycetes</taxon>
        <taxon>Sordariomycetidae</taxon>
        <taxon>Magnaporthales</taxon>
        <taxon>Pyriculariaceae</taxon>
        <taxon>Pyricularia</taxon>
    </lineage>
</organism>
<evidence type="ECO:0000256" key="6">
    <source>
        <dbReference type="SAM" id="Phobius"/>
    </source>
</evidence>
<evidence type="ECO:0008006" key="9">
    <source>
        <dbReference type="Google" id="ProtNLM"/>
    </source>
</evidence>
<feature type="compositionally biased region" description="Basic and acidic residues" evidence="5">
    <location>
        <begin position="55"/>
        <end position="66"/>
    </location>
</feature>
<comment type="subcellular location">
    <subcellularLocation>
        <location evidence="1">Membrane</location>
        <topology evidence="1">Multi-pass membrane protein</topology>
    </subcellularLocation>
</comment>
<feature type="compositionally biased region" description="Polar residues" evidence="5">
    <location>
        <begin position="16"/>
        <end position="27"/>
    </location>
</feature>
<dbReference type="GO" id="GO:0005385">
    <property type="term" value="F:zinc ion transmembrane transporter activity"/>
    <property type="evidence" value="ECO:0007669"/>
    <property type="project" value="TreeGrafter"/>
</dbReference>
<protein>
    <recommendedName>
        <fullName evidence="9">Zinc-regulated transporter 2</fullName>
    </recommendedName>
</protein>
<keyword evidence="4 6" id="KW-0472">Membrane</keyword>
<feature type="region of interest" description="Disordered" evidence="5">
    <location>
        <begin position="1"/>
        <end position="27"/>
    </location>
</feature>
<dbReference type="VEuPathDB" id="FungiDB:M_BR32_EuGene_00075661"/>
<feature type="compositionally biased region" description="Polar residues" evidence="5">
    <location>
        <begin position="377"/>
        <end position="397"/>
    </location>
</feature>
<dbReference type="GO" id="GO:0005886">
    <property type="term" value="C:plasma membrane"/>
    <property type="evidence" value="ECO:0007669"/>
    <property type="project" value="TreeGrafter"/>
</dbReference>
<name>A0A4P7N7D8_PYROR</name>
<evidence type="ECO:0000256" key="3">
    <source>
        <dbReference type="ARBA" id="ARBA00022989"/>
    </source>
</evidence>
<dbReference type="PANTHER" id="PTHR11040">
    <property type="entry name" value="ZINC/IRON TRANSPORTER"/>
    <property type="match status" value="1"/>
</dbReference>
<evidence type="ECO:0000256" key="2">
    <source>
        <dbReference type="ARBA" id="ARBA00022692"/>
    </source>
</evidence>
<gene>
    <name evidence="7" type="ORF">PoMZ_03553</name>
</gene>
<feature type="transmembrane region" description="Helical" evidence="6">
    <location>
        <begin position="248"/>
        <end position="269"/>
    </location>
</feature>
<dbReference type="Pfam" id="PF02535">
    <property type="entry name" value="Zip"/>
    <property type="match status" value="1"/>
</dbReference>
<feature type="region of interest" description="Disordered" evidence="5">
    <location>
        <begin position="41"/>
        <end position="66"/>
    </location>
</feature>
<feature type="transmembrane region" description="Helical" evidence="6">
    <location>
        <begin position="134"/>
        <end position="154"/>
    </location>
</feature>
<reference evidence="7 8" key="1">
    <citation type="journal article" date="2019" name="Mol. Biol. Evol.">
        <title>Blast fungal genomes show frequent chromosomal changes, gene gains and losses, and effector gene turnover.</title>
        <authorList>
            <person name="Gomez Luciano L.B."/>
            <person name="Jason Tsai I."/>
            <person name="Chuma I."/>
            <person name="Tosa Y."/>
            <person name="Chen Y.H."/>
            <person name="Li J.Y."/>
            <person name="Li M.Y."/>
            <person name="Jade Lu M.Y."/>
            <person name="Nakayashiki H."/>
            <person name="Li W.H."/>
        </authorList>
    </citation>
    <scope>NUCLEOTIDE SEQUENCE [LARGE SCALE GENOMIC DNA]</scope>
    <source>
        <strain evidence="7">MZ5-1-6</strain>
    </source>
</reference>
<proteinExistence type="predicted"/>
<feature type="transmembrane region" description="Helical" evidence="6">
    <location>
        <begin position="578"/>
        <end position="598"/>
    </location>
</feature>
<feature type="transmembrane region" description="Helical" evidence="6">
    <location>
        <begin position="535"/>
        <end position="557"/>
    </location>
</feature>